<organism evidence="2 3">
    <name type="scientific">Blepharisma stoltei</name>
    <dbReference type="NCBI Taxonomy" id="1481888"/>
    <lineage>
        <taxon>Eukaryota</taxon>
        <taxon>Sar</taxon>
        <taxon>Alveolata</taxon>
        <taxon>Ciliophora</taxon>
        <taxon>Postciliodesmatophora</taxon>
        <taxon>Heterotrichea</taxon>
        <taxon>Heterotrichida</taxon>
        <taxon>Blepharismidae</taxon>
        <taxon>Blepharisma</taxon>
    </lineage>
</organism>
<feature type="compositionally biased region" description="Polar residues" evidence="1">
    <location>
        <begin position="386"/>
        <end position="406"/>
    </location>
</feature>
<accession>A0AAU9ITD5</accession>
<sequence>MEQTATEEWKQMMQDYSYKKANLPWTNPPPVVRVRHSDIRELESRYNPILQVYTSPEVEQKVQEIEQDRFIDTLAKNKDRALRYEQTFDVVNLESKLKGLEGLPGYPEEKVPDYKRRRLGNNTKADYNIISCLDFADHHFLPPEQRPPRPEVKPQTYKICAVEYRDFDIITNRYLQHHDEKSTIDKEAYKQQAAELFWKTHSFDPVTVSYVDPDKEEEFQKIREEREKVHGKDQIEKLPNGVKYSEGALYQPINMRVVDEKRLQEIDMKKKMAKQRYNARYDYEKEVKEKDVVLDDKVNEQTLNRIRHERFMETRYRGYNIINNAAFQGKDSEKLYDPLTKPAASLWQRAMSQAQSENGQKTENLLSSFNKTSPEFRQTSEKQVSRPISQVSRPNSDKVSVSSRMSTPGARPIRSSGFRIVS</sequence>
<dbReference type="Proteomes" id="UP001162131">
    <property type="component" value="Unassembled WGS sequence"/>
</dbReference>
<feature type="region of interest" description="Disordered" evidence="1">
    <location>
        <begin position="369"/>
        <end position="422"/>
    </location>
</feature>
<dbReference type="AlphaFoldDB" id="A0AAU9ITD5"/>
<gene>
    <name evidence="2" type="ORF">BSTOLATCC_MIC13204</name>
</gene>
<evidence type="ECO:0000313" key="3">
    <source>
        <dbReference type="Proteomes" id="UP001162131"/>
    </source>
</evidence>
<reference evidence="2" key="1">
    <citation type="submission" date="2021-09" db="EMBL/GenBank/DDBJ databases">
        <authorList>
            <consortium name="AG Swart"/>
            <person name="Singh M."/>
            <person name="Singh A."/>
            <person name="Seah K."/>
            <person name="Emmerich C."/>
        </authorList>
    </citation>
    <scope>NUCLEOTIDE SEQUENCE</scope>
    <source>
        <strain evidence="2">ATCC30299</strain>
    </source>
</reference>
<evidence type="ECO:0000256" key="1">
    <source>
        <dbReference type="SAM" id="MobiDB-lite"/>
    </source>
</evidence>
<proteinExistence type="predicted"/>
<keyword evidence="3" id="KW-1185">Reference proteome</keyword>
<evidence type="ECO:0000313" key="2">
    <source>
        <dbReference type="EMBL" id="CAG9315434.1"/>
    </source>
</evidence>
<protein>
    <submittedName>
        <fullName evidence="2">Uncharacterized protein</fullName>
    </submittedName>
</protein>
<comment type="caution">
    <text evidence="2">The sequence shown here is derived from an EMBL/GenBank/DDBJ whole genome shotgun (WGS) entry which is preliminary data.</text>
</comment>
<dbReference type="EMBL" id="CAJZBQ010000013">
    <property type="protein sequence ID" value="CAG9315434.1"/>
    <property type="molecule type" value="Genomic_DNA"/>
</dbReference>
<name>A0AAU9ITD5_9CILI</name>